<evidence type="ECO:0000313" key="1">
    <source>
        <dbReference type="EMBL" id="KAK3703367.1"/>
    </source>
</evidence>
<keyword evidence="2" id="KW-1185">Reference proteome</keyword>
<proteinExistence type="predicted"/>
<organism evidence="1 2">
    <name type="scientific">Vermiconidia calcicola</name>
    <dbReference type="NCBI Taxonomy" id="1690605"/>
    <lineage>
        <taxon>Eukaryota</taxon>
        <taxon>Fungi</taxon>
        <taxon>Dikarya</taxon>
        <taxon>Ascomycota</taxon>
        <taxon>Pezizomycotina</taxon>
        <taxon>Dothideomycetes</taxon>
        <taxon>Dothideomycetidae</taxon>
        <taxon>Mycosphaerellales</taxon>
        <taxon>Extremaceae</taxon>
        <taxon>Vermiconidia</taxon>
    </lineage>
</organism>
<gene>
    <name evidence="1" type="ORF">LTR37_014473</name>
</gene>
<name>A0ACC3MU41_9PEZI</name>
<accession>A0ACC3MU41</accession>
<dbReference type="Proteomes" id="UP001281147">
    <property type="component" value="Unassembled WGS sequence"/>
</dbReference>
<evidence type="ECO:0000313" key="2">
    <source>
        <dbReference type="Proteomes" id="UP001281147"/>
    </source>
</evidence>
<comment type="caution">
    <text evidence="1">The sequence shown here is derived from an EMBL/GenBank/DDBJ whole genome shotgun (WGS) entry which is preliminary data.</text>
</comment>
<reference evidence="1" key="1">
    <citation type="submission" date="2023-07" db="EMBL/GenBank/DDBJ databases">
        <title>Black Yeasts Isolated from many extreme environments.</title>
        <authorList>
            <person name="Coleine C."/>
            <person name="Stajich J.E."/>
            <person name="Selbmann L."/>
        </authorList>
    </citation>
    <scope>NUCLEOTIDE SEQUENCE</scope>
    <source>
        <strain evidence="1">CCFEE 5714</strain>
    </source>
</reference>
<sequence>MDGTKTPTNIVIPQNSAFNTPSLVSSPVEQLPTPTDLETARPSISVRLVKCCWPKVESTDGNDSELSDEELATSADALIGAMSNDGEEMDSADDEKPRLTDEEILSGDISLLDGANLLQVASSLRNKEIVANVNARYAKPMITEPLISSRLNRALTRAAASSQRTRAEVKKEFQEARKAGDVYKRGVASRIVASKITKQANKRKLSTIPEEDEPEQPPRKRRTVEDMKISNLLETPEPIETPAEATLPPKTPAVDTDDDAALISLRAECEIILQEDPDLLFNDRMLKAASVFTNSEIVDKVKAVHEDANLCTRLVSERIHRALKFVSGRDGKPRAEVKAELDAARREYGTRKRMDAYSGAMRKAAHLKKKAAAKPVVLADADVNMVDVEDEEGEDQEDPLGDLEEIIRQANGGTLSGNEDRTGGAEKEHEDGEVHGKSGPQEDGAGEKEHEMEEVQVEGGVEENDKPAAESPRPFDDKPVRYLAGHPFRTYEEDGRRF</sequence>
<dbReference type="EMBL" id="JAUTXU010000152">
    <property type="protein sequence ID" value="KAK3703367.1"/>
    <property type="molecule type" value="Genomic_DNA"/>
</dbReference>
<protein>
    <submittedName>
        <fullName evidence="1">Uncharacterized protein</fullName>
    </submittedName>
</protein>